<dbReference type="SUPFAM" id="SSF69721">
    <property type="entry name" value="DsrC, the gamma subunit of dissimilatory sulfite reductase"/>
    <property type="match status" value="1"/>
</dbReference>
<dbReference type="InterPro" id="IPR042072">
    <property type="entry name" value="DsrC-like_C"/>
</dbReference>
<dbReference type="Proteomes" id="UP000295707">
    <property type="component" value="Unassembled WGS sequence"/>
</dbReference>
<accession>A0A4R1HDX2</accession>
<keyword evidence="3" id="KW-0808">Transferase</keyword>
<evidence type="ECO:0000313" key="6">
    <source>
        <dbReference type="Proteomes" id="UP000295707"/>
    </source>
</evidence>
<evidence type="ECO:0000256" key="2">
    <source>
        <dbReference type="ARBA" id="ARBA00022490"/>
    </source>
</evidence>
<dbReference type="GO" id="GO:0016740">
    <property type="term" value="F:transferase activity"/>
    <property type="evidence" value="ECO:0007669"/>
    <property type="project" value="UniProtKB-KW"/>
</dbReference>
<evidence type="ECO:0000256" key="1">
    <source>
        <dbReference type="ARBA" id="ARBA00004496"/>
    </source>
</evidence>
<dbReference type="PANTHER" id="PTHR37010">
    <property type="entry name" value="SULFURTRANSFERASE TUSE"/>
    <property type="match status" value="1"/>
</dbReference>
<dbReference type="RefSeq" id="WP_165869080.1">
    <property type="nucleotide sequence ID" value="NZ_SMFX01000001.1"/>
</dbReference>
<comment type="caution">
    <text evidence="5">The sequence shown here is derived from an EMBL/GenBank/DDBJ whole genome shotgun (WGS) entry which is preliminary data.</text>
</comment>
<feature type="active site" description="Cysteine persulfide intermediate" evidence="4">
    <location>
        <position position="97"/>
    </location>
</feature>
<dbReference type="PANTHER" id="PTHR37010:SF1">
    <property type="entry name" value="SULFURTRANSFERASE TUSE"/>
    <property type="match status" value="1"/>
</dbReference>
<dbReference type="GO" id="GO:0005737">
    <property type="term" value="C:cytoplasm"/>
    <property type="evidence" value="ECO:0007669"/>
    <property type="project" value="UniProtKB-SubCell"/>
</dbReference>
<comment type="similarity">
    <text evidence="3">Belongs to the dsrC/tusE family.</text>
</comment>
<dbReference type="GO" id="GO:0002143">
    <property type="term" value="P:tRNA wobble position uridine thiolation"/>
    <property type="evidence" value="ECO:0007669"/>
    <property type="project" value="TreeGrafter"/>
</dbReference>
<dbReference type="PIRSF" id="PIRSF006223">
    <property type="entry name" value="DsrC_TusE"/>
    <property type="match status" value="1"/>
</dbReference>
<dbReference type="NCBIfam" id="TIGR03342">
    <property type="entry name" value="dsrC_tusE_dsvC"/>
    <property type="match status" value="1"/>
</dbReference>
<protein>
    <recommendedName>
        <fullName evidence="3">Sulfurtransferase</fullName>
        <ecNumber evidence="3">2.8.1.-</ecNumber>
    </recommendedName>
</protein>
<dbReference type="AlphaFoldDB" id="A0A4R1HDX2"/>
<comment type="subcellular location">
    <subcellularLocation>
        <location evidence="1">Cytoplasm</location>
    </subcellularLocation>
</comment>
<gene>
    <name evidence="5" type="ORF">DFR30_0741</name>
</gene>
<keyword evidence="6" id="KW-1185">Reference proteome</keyword>
<evidence type="ECO:0000256" key="3">
    <source>
        <dbReference type="PIRNR" id="PIRNR006223"/>
    </source>
</evidence>
<dbReference type="EMBL" id="SMFX01000001">
    <property type="protein sequence ID" value="TCK17509.1"/>
    <property type="molecule type" value="Genomic_DNA"/>
</dbReference>
<dbReference type="InterPro" id="IPR025526">
    <property type="entry name" value="DsrC-like_dom_sf"/>
</dbReference>
<dbReference type="EC" id="2.8.1.-" evidence="3"/>
<evidence type="ECO:0000256" key="4">
    <source>
        <dbReference type="PIRSR" id="PIRSR006223-50"/>
    </source>
</evidence>
<sequence>MDVEFNAAGFLKNPDDWNEDVMRFIAEREGIELTDEIIDYVTSARHYYQENAVVPPLREFSKMHGGDRKGSHLNKLFHGGPMKKIAMLGGLPQPTGCV</sequence>
<dbReference type="InterPro" id="IPR007453">
    <property type="entry name" value="DsrC/TusE"/>
</dbReference>
<evidence type="ECO:0000313" key="5">
    <source>
        <dbReference type="EMBL" id="TCK17509.1"/>
    </source>
</evidence>
<dbReference type="GO" id="GO:0097163">
    <property type="term" value="F:sulfur carrier activity"/>
    <property type="evidence" value="ECO:0007669"/>
    <property type="project" value="TreeGrafter"/>
</dbReference>
<reference evidence="5 6" key="1">
    <citation type="submission" date="2019-03" db="EMBL/GenBank/DDBJ databases">
        <title>Genomic Encyclopedia of Type Strains, Phase IV (KMG-IV): sequencing the most valuable type-strain genomes for metagenomic binning, comparative biology and taxonomic classification.</title>
        <authorList>
            <person name="Goeker M."/>
        </authorList>
    </citation>
    <scope>NUCLEOTIDE SEQUENCE [LARGE SCALE GENOMIC DNA]</scope>
    <source>
        <strain evidence="5 6">DSM 19610</strain>
    </source>
</reference>
<keyword evidence="2" id="KW-0963">Cytoplasm</keyword>
<organism evidence="5 6">
    <name type="scientific">Thiogranum longum</name>
    <dbReference type="NCBI Taxonomy" id="1537524"/>
    <lineage>
        <taxon>Bacteria</taxon>
        <taxon>Pseudomonadati</taxon>
        <taxon>Pseudomonadota</taxon>
        <taxon>Gammaproteobacteria</taxon>
        <taxon>Chromatiales</taxon>
        <taxon>Ectothiorhodospiraceae</taxon>
        <taxon>Thiogranum</taxon>
    </lineage>
</organism>
<dbReference type="Gene3D" id="1.10.10.370">
    <property type="entry name" value="DsrC-like protein, C-terminal domain"/>
    <property type="match status" value="1"/>
</dbReference>
<proteinExistence type="inferred from homology"/>
<comment type="function">
    <text evidence="3">Part of a sulfur-relay system.</text>
</comment>
<dbReference type="Gene3D" id="3.30.1420.10">
    <property type="match status" value="1"/>
</dbReference>
<dbReference type="InterPro" id="IPR043163">
    <property type="entry name" value="DsrC-like_N"/>
</dbReference>
<dbReference type="Pfam" id="PF04358">
    <property type="entry name" value="DsrC"/>
    <property type="match status" value="1"/>
</dbReference>
<name>A0A4R1HDX2_9GAMM</name>